<dbReference type="GO" id="GO:0003755">
    <property type="term" value="F:peptidyl-prolyl cis-trans isomerase activity"/>
    <property type="evidence" value="ECO:0007669"/>
    <property type="project" value="UniProtKB-KW"/>
</dbReference>
<dbReference type="AlphaFoldDB" id="A0A918PJ44"/>
<sequence length="651" mass="68900">MISIFRKVIHSKVGAAIALLFVFLMALAFAGGDIANFGRQATGGADADLADVGGKPVTAAAVTQAAKSALERARANDPKATMKMLVLQGGLEEIEDELIDRTAQTVFGESHGVIAGDRLVDSEIARIPAFRGVDDQFSQEVFRQALQQRGISEKELRDDLRQGLISRQLLAPAAIGATMPADLTKRYAGMLDETRKGTAVALPSLLFLPKDKPSGQQLRAFYKAHSEAFIRPERRTIRYALITAAGLKNIPAPTDQEIRARYASNTTDYAPQHNRRLLQLIVPTKSAADAVVAEVSGGKSLEAAAKEKGLATAEIPLLNQQTYAAQSSADVARAVFATAQGKLAPVVKGPLGWHIVRVEQVQDTAGKTLDQVRGEIVTALTMEKRRKAFADLAARIEEQFDNGASLPEVAKVVGAQVQTTPPLTADGAVYLNPGQSAPAELKPVIATAFAMEQEKPQVAETQPAEVLALYDVTAIAASAPAPFEEIHQDVLQAWALETGSAGAKAAALKVQAALRAGKSLQQAVAAAGKPLPPPQSIAMARRQLTMALQEGKQLPPPVTLLFRMAKGTTKVQTADGKRGWFVVTLNDVTPGKADNAAVLDAAQKELSGQLGQAYAEALSTAIRKDVGVKKDPAALKALRQQLGGSLSAATE</sequence>
<dbReference type="SUPFAM" id="SSF109998">
    <property type="entry name" value="Triger factor/SurA peptide-binding domain-like"/>
    <property type="match status" value="1"/>
</dbReference>
<dbReference type="SUPFAM" id="SSF54534">
    <property type="entry name" value="FKBP-like"/>
    <property type="match status" value="1"/>
</dbReference>
<reference evidence="16" key="2">
    <citation type="submission" date="2020-09" db="EMBL/GenBank/DDBJ databases">
        <authorList>
            <person name="Sun Q."/>
            <person name="Kim S."/>
        </authorList>
    </citation>
    <scope>NUCLEOTIDE SEQUENCE</scope>
    <source>
        <strain evidence="16">KCTC 32255</strain>
    </source>
</reference>
<gene>
    <name evidence="16" type="ORF">GCM10011614_27050</name>
</gene>
<evidence type="ECO:0000256" key="2">
    <source>
        <dbReference type="ARBA" id="ARBA00018370"/>
    </source>
</evidence>
<evidence type="ECO:0000313" key="17">
    <source>
        <dbReference type="Proteomes" id="UP000648075"/>
    </source>
</evidence>
<protein>
    <recommendedName>
        <fullName evidence="2">Parvulin-like PPIase</fullName>
    </recommendedName>
    <alternativeName>
        <fullName evidence="9">Peptidyl-prolyl cis-trans isomerase plp</fullName>
    </alternativeName>
    <alternativeName>
        <fullName evidence="12">Periplasmic chaperone PpiD</fullName>
    </alternativeName>
    <alternativeName>
        <fullName evidence="13">Periplasmic folding chaperone</fullName>
    </alternativeName>
    <alternativeName>
        <fullName evidence="10">Rotamase plp</fullName>
    </alternativeName>
</protein>
<evidence type="ECO:0000256" key="11">
    <source>
        <dbReference type="ARBA" id="ARBA00038408"/>
    </source>
</evidence>
<dbReference type="PANTHER" id="PTHR47529:SF1">
    <property type="entry name" value="PERIPLASMIC CHAPERONE PPID"/>
    <property type="match status" value="1"/>
</dbReference>
<comment type="similarity">
    <text evidence="11">Belongs to the PpiD chaperone family.</text>
</comment>
<dbReference type="PROSITE" id="PS50198">
    <property type="entry name" value="PPIC_PPIASE_2"/>
    <property type="match status" value="1"/>
</dbReference>
<dbReference type="InterPro" id="IPR027304">
    <property type="entry name" value="Trigger_fact/SurA_dom_sf"/>
</dbReference>
<evidence type="ECO:0000256" key="5">
    <source>
        <dbReference type="ARBA" id="ARBA00022692"/>
    </source>
</evidence>
<evidence type="ECO:0000256" key="13">
    <source>
        <dbReference type="ARBA" id="ARBA00042775"/>
    </source>
</evidence>
<evidence type="ECO:0000256" key="12">
    <source>
        <dbReference type="ARBA" id="ARBA00040743"/>
    </source>
</evidence>
<dbReference type="EMBL" id="BMZA01000011">
    <property type="protein sequence ID" value="GGZ10694.1"/>
    <property type="molecule type" value="Genomic_DNA"/>
</dbReference>
<comment type="subcellular location">
    <subcellularLocation>
        <location evidence="1">Cell inner membrane</location>
        <topology evidence="1">Single-pass type II membrane protein</topology>
        <orientation evidence="1">Periplasmic side</orientation>
    </subcellularLocation>
</comment>
<dbReference type="InterPro" id="IPR052029">
    <property type="entry name" value="PpiD_chaperone"/>
</dbReference>
<organism evidence="16 17">
    <name type="scientific">Novosphingobium colocasiae</name>
    <dbReference type="NCBI Taxonomy" id="1256513"/>
    <lineage>
        <taxon>Bacteria</taxon>
        <taxon>Pseudomonadati</taxon>
        <taxon>Pseudomonadota</taxon>
        <taxon>Alphaproteobacteria</taxon>
        <taxon>Sphingomonadales</taxon>
        <taxon>Sphingomonadaceae</taxon>
        <taxon>Novosphingobium</taxon>
    </lineage>
</organism>
<feature type="domain" description="PpiC" evidence="15">
    <location>
        <begin position="232"/>
        <end position="360"/>
    </location>
</feature>
<dbReference type="Pfam" id="PF13624">
    <property type="entry name" value="SurA_N_3"/>
    <property type="match status" value="1"/>
</dbReference>
<evidence type="ECO:0000256" key="3">
    <source>
        <dbReference type="ARBA" id="ARBA00022475"/>
    </source>
</evidence>
<evidence type="ECO:0000256" key="14">
    <source>
        <dbReference type="PROSITE-ProRule" id="PRU00278"/>
    </source>
</evidence>
<evidence type="ECO:0000256" key="9">
    <source>
        <dbReference type="ARBA" id="ARBA00030642"/>
    </source>
</evidence>
<evidence type="ECO:0000256" key="6">
    <source>
        <dbReference type="ARBA" id="ARBA00022989"/>
    </source>
</evidence>
<evidence type="ECO:0000259" key="15">
    <source>
        <dbReference type="PROSITE" id="PS50198"/>
    </source>
</evidence>
<keyword evidence="7" id="KW-0472">Membrane</keyword>
<proteinExistence type="inferred from homology"/>
<evidence type="ECO:0000256" key="7">
    <source>
        <dbReference type="ARBA" id="ARBA00023136"/>
    </source>
</evidence>
<evidence type="ECO:0000256" key="1">
    <source>
        <dbReference type="ARBA" id="ARBA00004382"/>
    </source>
</evidence>
<name>A0A918PJ44_9SPHN</name>
<evidence type="ECO:0000256" key="8">
    <source>
        <dbReference type="ARBA" id="ARBA00023186"/>
    </source>
</evidence>
<dbReference type="InterPro" id="IPR000297">
    <property type="entry name" value="PPIase_PpiC"/>
</dbReference>
<evidence type="ECO:0000256" key="4">
    <source>
        <dbReference type="ARBA" id="ARBA00022519"/>
    </source>
</evidence>
<keyword evidence="5" id="KW-0812">Transmembrane</keyword>
<comment type="caution">
    <text evidence="16">The sequence shown here is derived from an EMBL/GenBank/DDBJ whole genome shotgun (WGS) entry which is preliminary data.</text>
</comment>
<accession>A0A918PJ44</accession>
<dbReference type="Proteomes" id="UP000648075">
    <property type="component" value="Unassembled WGS sequence"/>
</dbReference>
<keyword evidence="4" id="KW-0997">Cell inner membrane</keyword>
<dbReference type="GO" id="GO:0005886">
    <property type="term" value="C:plasma membrane"/>
    <property type="evidence" value="ECO:0007669"/>
    <property type="project" value="UniProtKB-SubCell"/>
</dbReference>
<keyword evidence="17" id="KW-1185">Reference proteome</keyword>
<reference evidence="16" key="1">
    <citation type="journal article" date="2014" name="Int. J. Syst. Evol. Microbiol.">
        <title>Complete genome sequence of Corynebacterium casei LMG S-19264T (=DSM 44701T), isolated from a smear-ripened cheese.</title>
        <authorList>
            <consortium name="US DOE Joint Genome Institute (JGI-PGF)"/>
            <person name="Walter F."/>
            <person name="Albersmeier A."/>
            <person name="Kalinowski J."/>
            <person name="Ruckert C."/>
        </authorList>
    </citation>
    <scope>NUCLEOTIDE SEQUENCE</scope>
    <source>
        <strain evidence="16">KCTC 32255</strain>
    </source>
</reference>
<dbReference type="PANTHER" id="PTHR47529">
    <property type="entry name" value="PEPTIDYL-PROLYL CIS-TRANS ISOMERASE D"/>
    <property type="match status" value="1"/>
</dbReference>
<keyword evidence="3" id="KW-1003">Cell membrane</keyword>
<evidence type="ECO:0000313" key="16">
    <source>
        <dbReference type="EMBL" id="GGZ10694.1"/>
    </source>
</evidence>
<dbReference type="InterPro" id="IPR046357">
    <property type="entry name" value="PPIase_dom_sf"/>
</dbReference>
<evidence type="ECO:0000256" key="10">
    <source>
        <dbReference type="ARBA" id="ARBA00031484"/>
    </source>
</evidence>
<dbReference type="Pfam" id="PF13145">
    <property type="entry name" value="Rotamase_2"/>
    <property type="match status" value="1"/>
</dbReference>
<keyword evidence="14" id="KW-0413">Isomerase</keyword>
<dbReference type="Gene3D" id="1.10.4030.10">
    <property type="entry name" value="Porin chaperone SurA, peptide-binding domain"/>
    <property type="match status" value="2"/>
</dbReference>
<dbReference type="RefSeq" id="WP_189621743.1">
    <property type="nucleotide sequence ID" value="NZ_BMZA01000011.1"/>
</dbReference>
<dbReference type="Gene3D" id="3.10.50.40">
    <property type="match status" value="1"/>
</dbReference>
<keyword evidence="8" id="KW-0143">Chaperone</keyword>
<keyword evidence="14" id="KW-0697">Rotamase</keyword>
<keyword evidence="6" id="KW-1133">Transmembrane helix</keyword>